<protein>
    <submittedName>
        <fullName evidence="1">Uncharacterized protein</fullName>
    </submittedName>
</protein>
<dbReference type="VEuPathDB" id="FungiDB:MGYG_05503"/>
<dbReference type="InParanoid" id="E4UWB3"/>
<dbReference type="HOGENOM" id="CLU_2497447_0_0_1"/>
<sequence length="86" mass="9243">MVLACESGPSDPLENGLEASPAVAGKCAIFDLENETLSAGSHSFNKREQSVPAFISFHSVGQITMVRMREVAKIHSIGAASWHKQM</sequence>
<dbReference type="AlphaFoldDB" id="E4UWB3"/>
<evidence type="ECO:0000313" key="1">
    <source>
        <dbReference type="EMBL" id="EFR02508.1"/>
    </source>
</evidence>
<reference evidence="2" key="1">
    <citation type="journal article" date="2012" name="MBio">
        <title>Comparative genome analysis of Trichophyton rubrum and related dermatophytes reveals candidate genes involved in infection.</title>
        <authorList>
            <person name="Martinez D.A."/>
            <person name="Oliver B.G."/>
            <person name="Graeser Y."/>
            <person name="Goldberg J.M."/>
            <person name="Li W."/>
            <person name="Martinez-Rossi N.M."/>
            <person name="Monod M."/>
            <person name="Shelest E."/>
            <person name="Barton R.C."/>
            <person name="Birch E."/>
            <person name="Brakhage A.A."/>
            <person name="Chen Z."/>
            <person name="Gurr S.J."/>
            <person name="Heiman D."/>
            <person name="Heitman J."/>
            <person name="Kosti I."/>
            <person name="Rossi A."/>
            <person name="Saif S."/>
            <person name="Samalova M."/>
            <person name="Saunders C.W."/>
            <person name="Shea T."/>
            <person name="Summerbell R.C."/>
            <person name="Xu J."/>
            <person name="Young S."/>
            <person name="Zeng Q."/>
            <person name="Birren B.W."/>
            <person name="Cuomo C.A."/>
            <person name="White T.C."/>
        </authorList>
    </citation>
    <scope>NUCLEOTIDE SEQUENCE [LARGE SCALE GENOMIC DNA]</scope>
    <source>
        <strain evidence="2">ATCC MYA-4604 / CBS 118893</strain>
    </source>
</reference>
<dbReference type="GeneID" id="10028195"/>
<evidence type="ECO:0000313" key="2">
    <source>
        <dbReference type="Proteomes" id="UP000002669"/>
    </source>
</evidence>
<dbReference type="RefSeq" id="XP_003172919.1">
    <property type="nucleotide sequence ID" value="XM_003172871.1"/>
</dbReference>
<accession>E4UWB3</accession>
<keyword evidence="2" id="KW-1185">Reference proteome</keyword>
<dbReference type="Proteomes" id="UP000002669">
    <property type="component" value="Unassembled WGS sequence"/>
</dbReference>
<organism evidence="2">
    <name type="scientific">Arthroderma gypseum (strain ATCC MYA-4604 / CBS 118893)</name>
    <name type="common">Microsporum gypseum</name>
    <dbReference type="NCBI Taxonomy" id="535722"/>
    <lineage>
        <taxon>Eukaryota</taxon>
        <taxon>Fungi</taxon>
        <taxon>Dikarya</taxon>
        <taxon>Ascomycota</taxon>
        <taxon>Pezizomycotina</taxon>
        <taxon>Eurotiomycetes</taxon>
        <taxon>Eurotiomycetidae</taxon>
        <taxon>Onygenales</taxon>
        <taxon>Arthrodermataceae</taxon>
        <taxon>Nannizzia</taxon>
    </lineage>
</organism>
<proteinExistence type="predicted"/>
<gene>
    <name evidence="1" type="ORF">MGYG_05503</name>
</gene>
<name>E4UWB3_ARTGP</name>
<dbReference type="EMBL" id="DS989825">
    <property type="protein sequence ID" value="EFR02508.1"/>
    <property type="molecule type" value="Genomic_DNA"/>
</dbReference>